<accession>A0A6S7FXG8</accession>
<dbReference type="EMBL" id="CACRXK020000347">
    <property type="protein sequence ID" value="CAB3981049.1"/>
    <property type="molecule type" value="Genomic_DNA"/>
</dbReference>
<comment type="cofactor">
    <cofactor evidence="1">
        <name>Fe(2+)</name>
        <dbReference type="ChEBI" id="CHEBI:29033"/>
    </cofactor>
</comment>
<dbReference type="InterPro" id="IPR032857">
    <property type="entry name" value="ALKBH4"/>
</dbReference>
<evidence type="ECO:0000256" key="1">
    <source>
        <dbReference type="ARBA" id="ARBA00001954"/>
    </source>
</evidence>
<reference evidence="2" key="1">
    <citation type="submission" date="2020-04" db="EMBL/GenBank/DDBJ databases">
        <authorList>
            <person name="Alioto T."/>
            <person name="Alioto T."/>
            <person name="Gomez Garrido J."/>
        </authorList>
    </citation>
    <scope>NUCLEOTIDE SEQUENCE</scope>
    <source>
        <strain evidence="2">A484AB</strain>
    </source>
</reference>
<dbReference type="OrthoDB" id="442860at2759"/>
<protein>
    <submittedName>
        <fullName evidence="2">Uncharacterized protein</fullName>
    </submittedName>
</protein>
<dbReference type="PANTHER" id="PTHR12463:SF0">
    <property type="entry name" value="ALPHA-KETOGLUTARATE-DEPENDENT DIOXYGENASE ALKB HOMOLOG 4"/>
    <property type="match status" value="1"/>
</dbReference>
<gene>
    <name evidence="2" type="ORF">PACLA_8A078147</name>
</gene>
<comment type="caution">
    <text evidence="2">The sequence shown here is derived from an EMBL/GenBank/DDBJ whole genome shotgun (WGS) entry which is preliminary data.</text>
</comment>
<dbReference type="GO" id="GO:0016491">
    <property type="term" value="F:oxidoreductase activity"/>
    <property type="evidence" value="ECO:0007669"/>
    <property type="project" value="TreeGrafter"/>
</dbReference>
<dbReference type="Gene3D" id="2.60.120.590">
    <property type="entry name" value="Alpha-ketoglutarate-dependent dioxygenase AlkB-like"/>
    <property type="match status" value="1"/>
</dbReference>
<evidence type="ECO:0000313" key="2">
    <source>
        <dbReference type="EMBL" id="CAB3981049.1"/>
    </source>
</evidence>
<dbReference type="GO" id="GO:0032451">
    <property type="term" value="F:demethylase activity"/>
    <property type="evidence" value="ECO:0007669"/>
    <property type="project" value="TreeGrafter"/>
</dbReference>
<dbReference type="GO" id="GO:0070988">
    <property type="term" value="P:demethylation"/>
    <property type="evidence" value="ECO:0007669"/>
    <property type="project" value="InterPro"/>
</dbReference>
<keyword evidence="3" id="KW-1185">Reference proteome</keyword>
<dbReference type="Proteomes" id="UP001152795">
    <property type="component" value="Unassembled WGS sequence"/>
</dbReference>
<evidence type="ECO:0000313" key="3">
    <source>
        <dbReference type="Proteomes" id="UP001152795"/>
    </source>
</evidence>
<dbReference type="SUPFAM" id="SSF51197">
    <property type="entry name" value="Clavaminate synthase-like"/>
    <property type="match status" value="1"/>
</dbReference>
<dbReference type="InterPro" id="IPR037151">
    <property type="entry name" value="AlkB-like_sf"/>
</dbReference>
<organism evidence="2 3">
    <name type="scientific">Paramuricea clavata</name>
    <name type="common">Red gorgonian</name>
    <name type="synonym">Violescent sea-whip</name>
    <dbReference type="NCBI Taxonomy" id="317549"/>
    <lineage>
        <taxon>Eukaryota</taxon>
        <taxon>Metazoa</taxon>
        <taxon>Cnidaria</taxon>
        <taxon>Anthozoa</taxon>
        <taxon>Octocorallia</taxon>
        <taxon>Malacalcyonacea</taxon>
        <taxon>Plexauridae</taxon>
        <taxon>Paramuricea</taxon>
    </lineage>
</organism>
<proteinExistence type="predicted"/>
<dbReference type="AlphaFoldDB" id="A0A6S7FXG8"/>
<name>A0A6S7FXG8_PARCT</name>
<dbReference type="FunFam" id="2.60.120.590:FF:000019">
    <property type="entry name" value="DNA N6-methyl adenine demethylase"/>
    <property type="match status" value="1"/>
</dbReference>
<sequence length="280" mass="32059">MADCACSGIRSCLLCESKKDVKNSLEFDSNHEMKLKTLIFCVQCQKLYSETVFQEDFLQNTVQSCSKHDCFEDIVSGITVIEDFITKNEEEFMLAEIEKFPWQVSQSGRQKQDFGPKVNFKKKKLRSGNFTGLPKFSQFIVERLHKAVAQLQSFHPVELCNLDYSPERGASIDPHIDDTWLWGEHLVTVNLLSDTILTLSDSKHFYEIRIPMPRLSLVILKGNARNTWMHGIKREDIKSRRIAITLRELSEEFLSGEAYTQIGRPLLELAASFNGLPTST</sequence>
<dbReference type="PANTHER" id="PTHR12463">
    <property type="entry name" value="OXYGENASE-RELATED"/>
    <property type="match status" value="1"/>
</dbReference>